<dbReference type="AlphaFoldDB" id="A0A6L5X6I3"/>
<keyword evidence="8" id="KW-1185">Reference proteome</keyword>
<gene>
    <name evidence="7" type="ORF">FYJ35_12710</name>
</gene>
<dbReference type="Gene3D" id="3.30.420.40">
    <property type="match status" value="2"/>
</dbReference>
<protein>
    <submittedName>
        <fullName evidence="7">Sugar kinase</fullName>
    </submittedName>
</protein>
<dbReference type="GO" id="GO:0005975">
    <property type="term" value="P:carbohydrate metabolic process"/>
    <property type="evidence" value="ECO:0007669"/>
    <property type="project" value="InterPro"/>
</dbReference>
<proteinExistence type="inferred from homology"/>
<evidence type="ECO:0000259" key="5">
    <source>
        <dbReference type="Pfam" id="PF00370"/>
    </source>
</evidence>
<keyword evidence="3 4" id="KW-0418">Kinase</keyword>
<dbReference type="Pfam" id="PF02782">
    <property type="entry name" value="FGGY_C"/>
    <property type="match status" value="1"/>
</dbReference>
<organism evidence="7 8">
    <name type="scientific">Porcincola intestinalis</name>
    <dbReference type="NCBI Taxonomy" id="2606632"/>
    <lineage>
        <taxon>Bacteria</taxon>
        <taxon>Bacillati</taxon>
        <taxon>Bacillota</taxon>
        <taxon>Clostridia</taxon>
        <taxon>Lachnospirales</taxon>
        <taxon>Lachnospiraceae</taxon>
        <taxon>Porcincola</taxon>
    </lineage>
</organism>
<dbReference type="InterPro" id="IPR018485">
    <property type="entry name" value="FGGY_C"/>
</dbReference>
<feature type="domain" description="Carbohydrate kinase FGGY N-terminal" evidence="5">
    <location>
        <begin position="4"/>
        <end position="249"/>
    </location>
</feature>
<dbReference type="GO" id="GO:0016773">
    <property type="term" value="F:phosphotransferase activity, alcohol group as acceptor"/>
    <property type="evidence" value="ECO:0007669"/>
    <property type="project" value="InterPro"/>
</dbReference>
<evidence type="ECO:0000256" key="4">
    <source>
        <dbReference type="RuleBase" id="RU003733"/>
    </source>
</evidence>
<evidence type="ECO:0000256" key="1">
    <source>
        <dbReference type="ARBA" id="ARBA00009156"/>
    </source>
</evidence>
<evidence type="ECO:0000313" key="8">
    <source>
        <dbReference type="Proteomes" id="UP000481852"/>
    </source>
</evidence>
<feature type="domain" description="Carbohydrate kinase FGGY C-terminal" evidence="6">
    <location>
        <begin position="262"/>
        <end position="453"/>
    </location>
</feature>
<dbReference type="PIRSF" id="PIRSF000538">
    <property type="entry name" value="GlpK"/>
    <property type="match status" value="1"/>
</dbReference>
<evidence type="ECO:0000313" key="7">
    <source>
        <dbReference type="EMBL" id="MSS15880.1"/>
    </source>
</evidence>
<evidence type="ECO:0000256" key="2">
    <source>
        <dbReference type="ARBA" id="ARBA00022679"/>
    </source>
</evidence>
<dbReference type="Pfam" id="PF00370">
    <property type="entry name" value="FGGY_N"/>
    <property type="match status" value="1"/>
</dbReference>
<evidence type="ECO:0000259" key="6">
    <source>
        <dbReference type="Pfam" id="PF02782"/>
    </source>
</evidence>
<keyword evidence="2 4" id="KW-0808">Transferase</keyword>
<accession>A0A6L5X6I3</accession>
<dbReference type="RefSeq" id="WP_154527172.1">
    <property type="nucleotide sequence ID" value="NZ_VULZ01000016.1"/>
</dbReference>
<dbReference type="InterPro" id="IPR050406">
    <property type="entry name" value="FGGY_Carb_Kinase"/>
</dbReference>
<dbReference type="GO" id="GO:0016301">
    <property type="term" value="F:kinase activity"/>
    <property type="evidence" value="ECO:0007669"/>
    <property type="project" value="UniProtKB-KW"/>
</dbReference>
<dbReference type="Proteomes" id="UP000481852">
    <property type="component" value="Unassembled WGS sequence"/>
</dbReference>
<dbReference type="SUPFAM" id="SSF53067">
    <property type="entry name" value="Actin-like ATPase domain"/>
    <property type="match status" value="2"/>
</dbReference>
<sequence>MAKYLLGIDVGTTSLKVAVIDENAKILGIASSKYKLLTPTSCSVQIETESMWQAVLTCIRLLKDGKGIDMTKVSGISISSLCPGLVAMDENGNVLVDAIIYSDRRSTEEADLILEKVGRERLFEITANSSMAGAFSGSSMLWIKRHMPDEYRRTKYFGHLNTFLVNRMTGKFGIDYSNASYTNLFETTGGKRWSQDLCEAIGIDRKKLPPLHESTDVIGGLIHRDLIEMGIPEGTPVTMGGADTPCATLASGVTKAGDVCESVGTTDVLTVCVDKPVFDRGFINRCHVVPGTWIYQGAMSFAGAANEWFLKQFCCDLIDEARDIGNAYHLMNVEADKAQPGCDGVVFLPYMLGERSPIWDPYARGVFFGISLQTTRREMNRAVLEGCGYGLRQLSEIAERITGMKIKRFTSIGGGAKSDTWAQIKADITGKEIQILDVTDMAPVGAALLAGVGAGVFRDVYEAAEKVDRSVYKVIKPDHSHDSVYETRYQTYVSLYPALKEIFRKNLNC</sequence>
<name>A0A6L5X6I3_9FIRM</name>
<comment type="caution">
    <text evidence="7">The sequence shown here is derived from an EMBL/GenBank/DDBJ whole genome shotgun (WGS) entry which is preliminary data.</text>
</comment>
<dbReference type="CDD" id="cd00366">
    <property type="entry name" value="ASKHA_NBD_FGGY"/>
    <property type="match status" value="1"/>
</dbReference>
<evidence type="ECO:0000256" key="3">
    <source>
        <dbReference type="ARBA" id="ARBA00022777"/>
    </source>
</evidence>
<reference evidence="7 8" key="1">
    <citation type="submission" date="2019-08" db="EMBL/GenBank/DDBJ databases">
        <title>In-depth cultivation of the pig gut microbiome towards novel bacterial diversity and tailored functional studies.</title>
        <authorList>
            <person name="Wylensek D."/>
            <person name="Hitch T.C.A."/>
            <person name="Clavel T."/>
        </authorList>
    </citation>
    <scope>NUCLEOTIDE SEQUENCE [LARGE SCALE GENOMIC DNA]</scope>
    <source>
        <strain evidence="7 8">Oil+RF-744-WCA-WT-11</strain>
    </source>
</reference>
<dbReference type="InterPro" id="IPR043129">
    <property type="entry name" value="ATPase_NBD"/>
</dbReference>
<dbReference type="EMBL" id="VULZ01000016">
    <property type="protein sequence ID" value="MSS15880.1"/>
    <property type="molecule type" value="Genomic_DNA"/>
</dbReference>
<dbReference type="InterPro" id="IPR018484">
    <property type="entry name" value="FGGY_N"/>
</dbReference>
<dbReference type="InterPro" id="IPR018483">
    <property type="entry name" value="Carb_kinase_FGGY_CS"/>
</dbReference>
<dbReference type="PANTHER" id="PTHR43095">
    <property type="entry name" value="SUGAR KINASE"/>
    <property type="match status" value="1"/>
</dbReference>
<dbReference type="PROSITE" id="PS00445">
    <property type="entry name" value="FGGY_KINASES_2"/>
    <property type="match status" value="1"/>
</dbReference>
<comment type="similarity">
    <text evidence="1 4">Belongs to the FGGY kinase family.</text>
</comment>
<dbReference type="InterPro" id="IPR000577">
    <property type="entry name" value="Carb_kinase_FGGY"/>
</dbReference>